<dbReference type="Gene3D" id="2.130.10.30">
    <property type="entry name" value="Regulator of chromosome condensation 1/beta-lactamase-inhibitor protein II"/>
    <property type="match status" value="3"/>
</dbReference>
<dbReference type="Proteomes" id="UP000824260">
    <property type="component" value="Unassembled WGS sequence"/>
</dbReference>
<evidence type="ECO:0000256" key="3">
    <source>
        <dbReference type="SAM" id="SignalP"/>
    </source>
</evidence>
<evidence type="ECO:0000313" key="5">
    <source>
        <dbReference type="EMBL" id="HIQ81868.1"/>
    </source>
</evidence>
<evidence type="ECO:0000256" key="1">
    <source>
        <dbReference type="ARBA" id="ARBA00022658"/>
    </source>
</evidence>
<dbReference type="SUPFAM" id="SSF50985">
    <property type="entry name" value="RCC1/BLIP-II"/>
    <property type="match status" value="3"/>
</dbReference>
<name>A0A9D0ZK11_9FIRM</name>
<dbReference type="InterPro" id="IPR000408">
    <property type="entry name" value="Reg_chr_condens"/>
</dbReference>
<dbReference type="GO" id="GO:0005085">
    <property type="term" value="F:guanyl-nucleotide exchange factor activity"/>
    <property type="evidence" value="ECO:0007669"/>
    <property type="project" value="TreeGrafter"/>
</dbReference>
<accession>A0A9D0ZK11</accession>
<dbReference type="InterPro" id="IPR058923">
    <property type="entry name" value="RCC1-like_dom"/>
</dbReference>
<reference evidence="5" key="2">
    <citation type="journal article" date="2021" name="PeerJ">
        <title>Extensive microbial diversity within the chicken gut microbiome revealed by metagenomics and culture.</title>
        <authorList>
            <person name="Gilroy R."/>
            <person name="Ravi A."/>
            <person name="Getino M."/>
            <person name="Pursley I."/>
            <person name="Horton D.L."/>
            <person name="Alikhan N.F."/>
            <person name="Baker D."/>
            <person name="Gharbi K."/>
            <person name="Hall N."/>
            <person name="Watson M."/>
            <person name="Adriaenssens E.M."/>
            <person name="Foster-Nyarko E."/>
            <person name="Jarju S."/>
            <person name="Secka A."/>
            <person name="Antonio M."/>
            <person name="Oren A."/>
            <person name="Chaudhuri R.R."/>
            <person name="La Ragione R."/>
            <person name="Hildebrand F."/>
            <person name="Pallen M.J."/>
        </authorList>
    </citation>
    <scope>NUCLEOTIDE SEQUENCE</scope>
    <source>
        <strain evidence="5">ChiSjej6B24-2974</strain>
    </source>
</reference>
<keyword evidence="2" id="KW-0677">Repeat</keyword>
<reference evidence="5" key="1">
    <citation type="submission" date="2020-10" db="EMBL/GenBank/DDBJ databases">
        <authorList>
            <person name="Gilroy R."/>
        </authorList>
    </citation>
    <scope>NUCLEOTIDE SEQUENCE</scope>
    <source>
        <strain evidence="5">ChiSjej6B24-2974</strain>
    </source>
</reference>
<evidence type="ECO:0000256" key="2">
    <source>
        <dbReference type="ARBA" id="ARBA00022737"/>
    </source>
</evidence>
<feature type="domain" description="RCC1-like" evidence="4">
    <location>
        <begin position="35"/>
        <end position="314"/>
    </location>
</feature>
<evidence type="ECO:0000259" key="4">
    <source>
        <dbReference type="Pfam" id="PF25390"/>
    </source>
</evidence>
<dbReference type="PANTHER" id="PTHR45982:SF1">
    <property type="entry name" value="REGULATOR OF CHROMOSOME CONDENSATION"/>
    <property type="match status" value="1"/>
</dbReference>
<gene>
    <name evidence="5" type="ORF">IAA52_02070</name>
</gene>
<dbReference type="PROSITE" id="PS00626">
    <property type="entry name" value="RCC1_2"/>
    <property type="match status" value="1"/>
</dbReference>
<dbReference type="PRINTS" id="PR00633">
    <property type="entry name" value="RCCNDNSATION"/>
</dbReference>
<dbReference type="Pfam" id="PF13540">
    <property type="entry name" value="RCC1_2"/>
    <property type="match status" value="1"/>
</dbReference>
<feature type="domain" description="RCC1-like" evidence="4">
    <location>
        <begin position="321"/>
        <end position="561"/>
    </location>
</feature>
<keyword evidence="3" id="KW-0732">Signal</keyword>
<dbReference type="AlphaFoldDB" id="A0A9D0ZK11"/>
<dbReference type="PANTHER" id="PTHR45982">
    <property type="entry name" value="REGULATOR OF CHROMOSOME CONDENSATION"/>
    <property type="match status" value="1"/>
</dbReference>
<feature type="signal peptide" evidence="3">
    <location>
        <begin position="1"/>
        <end position="20"/>
    </location>
</feature>
<dbReference type="Pfam" id="PF25390">
    <property type="entry name" value="WD40_RLD"/>
    <property type="match status" value="2"/>
</dbReference>
<proteinExistence type="predicted"/>
<dbReference type="InterPro" id="IPR009091">
    <property type="entry name" value="RCC1/BLIP-II"/>
</dbReference>
<sequence length="775" mass="82806">MLKKFFALLLCTLLALGGFATVGSATNDEDVDTANPVFVEAGYRHSFALDAHGTLWAWGAGEYGRLGTGLSFLSYTPEEVELENAVEASAGWYHSLFRTADGSVYAAGCNYDFGQLGDGTGIDRSMPVKVMDGAIQVVASRDFSAALKADGTLWTWGKNDAGQLGLGHTDSQRTPAQVALEDVAEIAAGESFMLARTKDGSVYAWGDNAYGQIDGSGDEFVPEPRLLENCQGARAIRAGNRHALALLEGNRLLAWGDDYYNQLGRGEDDLENPEAGNADALNNFILENGLTVTDIDAGGDMSALCSDGTWYLWGDLFGATPTALEQTGVESLSLGYWHALIAQEDGTVWGRGDNSYFQLGLGGAADPYLNWMEIPLNLKENAGSSRAPVERDKARPVEPFASEPARVAAGYYTSFAITDGGDVWAWGRSDYGQLGAGDAEQLDAPEKLALKNVAQVAAGDYHTLFVTENGQLYGTGCSYDYDQLATGKFENENEPVFIMDGVQRAWAGRDISAALDENGALWVWGANDLGQLGLGHTDAVDGPTQVPLKGIVDVAVGKQFMAVLLENGTVWTWGDNTYGQLGVGEGVVSASPVQVNLAKIISIAAGSAHMLALDEDGRVWAWGAGYYGQLGNGGDSDRFTPVEVEAAQGSVAIFAGGDSSGARMLNDETMLWGAYFYIEPYAEQINYYNDAMQEYEYIDIADVSMGSFHILATDADGNVYATGDNNFGQLGVGFAGDSSFYYGYDWKGVGLNLESGEYVQPSGRIETPDNSNRAL</sequence>
<protein>
    <recommendedName>
        <fullName evidence="4">RCC1-like domain-containing protein</fullName>
    </recommendedName>
</protein>
<dbReference type="Pfam" id="PF00415">
    <property type="entry name" value="RCC1"/>
    <property type="match status" value="2"/>
</dbReference>
<dbReference type="EMBL" id="DVFZ01000023">
    <property type="protein sequence ID" value="HIQ81868.1"/>
    <property type="molecule type" value="Genomic_DNA"/>
</dbReference>
<comment type="caution">
    <text evidence="5">The sequence shown here is derived from an EMBL/GenBank/DDBJ whole genome shotgun (WGS) entry which is preliminary data.</text>
</comment>
<evidence type="ECO:0000313" key="6">
    <source>
        <dbReference type="Proteomes" id="UP000824260"/>
    </source>
</evidence>
<dbReference type="PROSITE" id="PS50012">
    <property type="entry name" value="RCC1_3"/>
    <property type="match status" value="8"/>
</dbReference>
<organism evidence="5 6">
    <name type="scientific">Candidatus Pullichristensenella stercorigallinarum</name>
    <dbReference type="NCBI Taxonomy" id="2840909"/>
    <lineage>
        <taxon>Bacteria</taxon>
        <taxon>Bacillati</taxon>
        <taxon>Bacillota</taxon>
        <taxon>Clostridia</taxon>
        <taxon>Candidatus Pullichristensenella</taxon>
    </lineage>
</organism>
<keyword evidence="1" id="KW-0344">Guanine-nucleotide releasing factor</keyword>
<dbReference type="GO" id="GO:0005737">
    <property type="term" value="C:cytoplasm"/>
    <property type="evidence" value="ECO:0007669"/>
    <property type="project" value="TreeGrafter"/>
</dbReference>
<feature type="chain" id="PRO_5039400968" description="RCC1-like domain-containing protein" evidence="3">
    <location>
        <begin position="21"/>
        <end position="775"/>
    </location>
</feature>
<dbReference type="InterPro" id="IPR051553">
    <property type="entry name" value="Ran_GTPase-activating"/>
</dbReference>